<gene>
    <name evidence="2" type="ORF">Slati_3772700</name>
</gene>
<dbReference type="PROSITE" id="PS50878">
    <property type="entry name" value="RT_POL"/>
    <property type="match status" value="1"/>
</dbReference>
<evidence type="ECO:0000313" key="2">
    <source>
        <dbReference type="EMBL" id="KAL0411830.1"/>
    </source>
</evidence>
<protein>
    <recommendedName>
        <fullName evidence="1">Reverse transcriptase domain-containing protein</fullName>
    </recommendedName>
</protein>
<reference evidence="2" key="1">
    <citation type="submission" date="2020-06" db="EMBL/GenBank/DDBJ databases">
        <authorList>
            <person name="Li T."/>
            <person name="Hu X."/>
            <person name="Zhang T."/>
            <person name="Song X."/>
            <person name="Zhang H."/>
            <person name="Dai N."/>
            <person name="Sheng W."/>
            <person name="Hou X."/>
            <person name="Wei L."/>
        </authorList>
    </citation>
    <scope>NUCLEOTIDE SEQUENCE</scope>
    <source>
        <strain evidence="2">KEN1</strain>
        <tissue evidence="2">Leaf</tissue>
    </source>
</reference>
<proteinExistence type="predicted"/>
<accession>A0AAW2U4F3</accession>
<dbReference type="PANTHER" id="PTHR31635:SF196">
    <property type="entry name" value="REVERSE TRANSCRIPTASE DOMAIN-CONTAINING PROTEIN-RELATED"/>
    <property type="match status" value="1"/>
</dbReference>
<organism evidence="2">
    <name type="scientific">Sesamum latifolium</name>
    <dbReference type="NCBI Taxonomy" id="2727402"/>
    <lineage>
        <taxon>Eukaryota</taxon>
        <taxon>Viridiplantae</taxon>
        <taxon>Streptophyta</taxon>
        <taxon>Embryophyta</taxon>
        <taxon>Tracheophyta</taxon>
        <taxon>Spermatophyta</taxon>
        <taxon>Magnoliopsida</taxon>
        <taxon>eudicotyledons</taxon>
        <taxon>Gunneridae</taxon>
        <taxon>Pentapetalae</taxon>
        <taxon>asterids</taxon>
        <taxon>lamiids</taxon>
        <taxon>Lamiales</taxon>
        <taxon>Pedaliaceae</taxon>
        <taxon>Sesamum</taxon>
    </lineage>
</organism>
<dbReference type="PANTHER" id="PTHR31635">
    <property type="entry name" value="REVERSE TRANSCRIPTASE DOMAIN-CONTAINING PROTEIN-RELATED"/>
    <property type="match status" value="1"/>
</dbReference>
<dbReference type="InterPro" id="IPR000477">
    <property type="entry name" value="RT_dom"/>
</dbReference>
<evidence type="ECO:0000259" key="1">
    <source>
        <dbReference type="PROSITE" id="PS50878"/>
    </source>
</evidence>
<comment type="caution">
    <text evidence="2">The sequence shown here is derived from an EMBL/GenBank/DDBJ whole genome shotgun (WGS) entry which is preliminary data.</text>
</comment>
<reference evidence="2" key="2">
    <citation type="journal article" date="2024" name="Plant">
        <title>Genomic evolution and insights into agronomic trait innovations of Sesamum species.</title>
        <authorList>
            <person name="Miao H."/>
            <person name="Wang L."/>
            <person name="Qu L."/>
            <person name="Liu H."/>
            <person name="Sun Y."/>
            <person name="Le M."/>
            <person name="Wang Q."/>
            <person name="Wei S."/>
            <person name="Zheng Y."/>
            <person name="Lin W."/>
            <person name="Duan Y."/>
            <person name="Cao H."/>
            <person name="Xiong S."/>
            <person name="Wang X."/>
            <person name="Wei L."/>
            <person name="Li C."/>
            <person name="Ma Q."/>
            <person name="Ju M."/>
            <person name="Zhao R."/>
            <person name="Li G."/>
            <person name="Mu C."/>
            <person name="Tian Q."/>
            <person name="Mei H."/>
            <person name="Zhang T."/>
            <person name="Gao T."/>
            <person name="Zhang H."/>
        </authorList>
    </citation>
    <scope>NUCLEOTIDE SEQUENCE</scope>
    <source>
        <strain evidence="2">KEN1</strain>
    </source>
</reference>
<dbReference type="AlphaFoldDB" id="A0AAW2U4F3"/>
<sequence>MIANRIKPILDNLISLSQSAFIPGRLILDNVIVAYGVNHYLDHKYQGKSGHASLKLDLSKAYDRVEWNFLERVLLRLGVASKFVNLIMLCVTSVSFCFMLNGKPFENLQPARSLRQGDPLSPYLFLFCAEGFSGLVRKEEEAGTIRGVRVCRNGPRVTHLLFANDTLIFCDATREALSLIQGLVTRFEKGLGLQVNY</sequence>
<dbReference type="EMBL" id="JACGWN010000013">
    <property type="protein sequence ID" value="KAL0411830.1"/>
    <property type="molecule type" value="Genomic_DNA"/>
</dbReference>
<dbReference type="Pfam" id="PF00078">
    <property type="entry name" value="RVT_1"/>
    <property type="match status" value="1"/>
</dbReference>
<feature type="domain" description="Reverse transcriptase" evidence="1">
    <location>
        <begin position="1"/>
        <end position="197"/>
    </location>
</feature>
<dbReference type="CDD" id="cd01650">
    <property type="entry name" value="RT_nLTR_like"/>
    <property type="match status" value="1"/>
</dbReference>
<name>A0AAW2U4F3_9LAMI</name>